<feature type="domain" description="Aldehyde dehydrogenase" evidence="2">
    <location>
        <begin position="6"/>
        <end position="282"/>
    </location>
</feature>
<dbReference type="GO" id="GO:0016491">
    <property type="term" value="F:oxidoreductase activity"/>
    <property type="evidence" value="ECO:0007669"/>
    <property type="project" value="UniProtKB-KW"/>
</dbReference>
<dbReference type="SUPFAM" id="SSF53720">
    <property type="entry name" value="ALDH-like"/>
    <property type="match status" value="1"/>
</dbReference>
<comment type="caution">
    <text evidence="3">The sequence shown here is derived from an EMBL/GenBank/DDBJ whole genome shotgun (WGS) entry which is preliminary data.</text>
</comment>
<reference evidence="4" key="1">
    <citation type="submission" date="2023-07" db="EMBL/GenBank/DDBJ databases">
        <title>30 novel species of actinomycetes from the DSMZ collection.</title>
        <authorList>
            <person name="Nouioui I."/>
        </authorList>
    </citation>
    <scope>NUCLEOTIDE SEQUENCE [LARGE SCALE GENOMIC DNA]</scope>
    <source>
        <strain evidence="4">DSM 41982</strain>
    </source>
</reference>
<gene>
    <name evidence="3" type="ORF">RM574_19295</name>
</gene>
<evidence type="ECO:0000259" key="2">
    <source>
        <dbReference type="Pfam" id="PF00171"/>
    </source>
</evidence>
<accession>A0ABD5E883</accession>
<dbReference type="InterPro" id="IPR015590">
    <property type="entry name" value="Aldehyde_DH_dom"/>
</dbReference>
<dbReference type="InterPro" id="IPR050740">
    <property type="entry name" value="Aldehyde_DH_Superfamily"/>
</dbReference>
<dbReference type="PANTHER" id="PTHR43353:SF3">
    <property type="entry name" value="ALDEHYDE DEHYDROGENASE-RELATED"/>
    <property type="match status" value="1"/>
</dbReference>
<dbReference type="Gene3D" id="3.40.309.10">
    <property type="entry name" value="Aldehyde Dehydrogenase, Chain A, domain 2"/>
    <property type="match status" value="1"/>
</dbReference>
<dbReference type="AlphaFoldDB" id="A0ABD5E883"/>
<dbReference type="InterPro" id="IPR016163">
    <property type="entry name" value="Ald_DH_C"/>
</dbReference>
<dbReference type="Gene3D" id="3.40.605.10">
    <property type="entry name" value="Aldehyde Dehydrogenase, Chain A, domain 1"/>
    <property type="match status" value="1"/>
</dbReference>
<name>A0ABD5E883_9ACTN</name>
<sequence length="453" mass="44658">MTDTTGSTTVTEAARRAGAAAEGFGALAPAARRDLLDACAAALEAAADGIVAAAADESGLAPDALRGEMARTTGQLRLLGAHVAAGRHAPERVSAGVAAGDADVRTVRVAVGPVAVFAASNFPLAFGVAGGDTAAALAAGCPVVAKAHPAQPETGRAVARALGGVLPEGVFSLVEGGADVSLALVRAAEIRAVGFTGSLTGGRALMDAAAARPEPIPVYAEMGSLNPVFVLPGAAGDEEWAAALAGSVTRAMGQLCTKPGLVVLPETPEGEKLAESLAQAVAAAPSHRMLTAPMARAHEAWGEAARALPDAAVTAGPGAPGPFAVRVPATRLTGELLDEHFGPAVVLATAPASSYAALARTLPGSLTATLLGTPADEPGAAPLLRALALRAGRVVWNGVPTGVAVCEAMVHGGPWPATSAPWSTSVGTAAVDRFTRPVALQGVPRGLLGGFAG</sequence>
<dbReference type="EMBL" id="JAVRER010000030">
    <property type="protein sequence ID" value="MDT0417631.1"/>
    <property type="molecule type" value="Genomic_DNA"/>
</dbReference>
<dbReference type="PANTHER" id="PTHR43353">
    <property type="entry name" value="SUCCINATE-SEMIALDEHYDE DEHYDROGENASE, MITOCHONDRIAL"/>
    <property type="match status" value="1"/>
</dbReference>
<dbReference type="Pfam" id="PF00171">
    <property type="entry name" value="Aldedh"/>
    <property type="match status" value="1"/>
</dbReference>
<keyword evidence="1" id="KW-0560">Oxidoreductase</keyword>
<organism evidence="3 4">
    <name type="scientific">Streptomyces evansiae</name>
    <dbReference type="NCBI Taxonomy" id="3075535"/>
    <lineage>
        <taxon>Bacteria</taxon>
        <taxon>Bacillati</taxon>
        <taxon>Actinomycetota</taxon>
        <taxon>Actinomycetes</taxon>
        <taxon>Kitasatosporales</taxon>
        <taxon>Streptomycetaceae</taxon>
        <taxon>Streptomyces</taxon>
    </lineage>
</organism>
<dbReference type="InterPro" id="IPR016162">
    <property type="entry name" value="Ald_DH_N"/>
</dbReference>
<evidence type="ECO:0000256" key="1">
    <source>
        <dbReference type="ARBA" id="ARBA00023002"/>
    </source>
</evidence>
<proteinExistence type="predicted"/>
<dbReference type="Proteomes" id="UP001183607">
    <property type="component" value="Unassembled WGS sequence"/>
</dbReference>
<dbReference type="InterPro" id="IPR016161">
    <property type="entry name" value="Ald_DH/histidinol_DH"/>
</dbReference>
<evidence type="ECO:0000313" key="3">
    <source>
        <dbReference type="EMBL" id="MDT0417631.1"/>
    </source>
</evidence>
<protein>
    <submittedName>
        <fullName evidence="3">Aldehyde dehydrogenase family protein</fullName>
    </submittedName>
</protein>
<evidence type="ECO:0000313" key="4">
    <source>
        <dbReference type="Proteomes" id="UP001183607"/>
    </source>
</evidence>
<dbReference type="RefSeq" id="WP_311677294.1">
    <property type="nucleotide sequence ID" value="NZ_JAVRER010000030.1"/>
</dbReference>